<keyword evidence="2 8" id="KW-0813">Transport</keyword>
<proteinExistence type="inferred from homology"/>
<sequence length="172" mass="18725">MLSTLILFGSIVRVWGFDHSLTLDHYGRDFAISFSDGIAWNRFWTGIEIAAPLTAAVGMLTAWLIVRKRFPGRDILEFVRMLSFALPGMVIGISCIIAVNLPPIQMTDTATILVFCFIFSNTPVGVRGGVGATSQLDGSLDEASLSLGASSWRALRRMILPLLRPAVLATLI</sequence>
<evidence type="ECO:0000259" key="9">
    <source>
        <dbReference type="PROSITE" id="PS50928"/>
    </source>
</evidence>
<organism evidence="10 11">
    <name type="scientific">Jannaschia rubra</name>
    <dbReference type="NCBI Taxonomy" id="282197"/>
    <lineage>
        <taxon>Bacteria</taxon>
        <taxon>Pseudomonadati</taxon>
        <taxon>Pseudomonadota</taxon>
        <taxon>Alphaproteobacteria</taxon>
        <taxon>Rhodobacterales</taxon>
        <taxon>Roseobacteraceae</taxon>
        <taxon>Jannaschia</taxon>
    </lineage>
</organism>
<name>A0A0M6XKS2_9RHOB</name>
<evidence type="ECO:0000256" key="2">
    <source>
        <dbReference type="ARBA" id="ARBA00022448"/>
    </source>
</evidence>
<dbReference type="CDD" id="cd06261">
    <property type="entry name" value="TM_PBP2"/>
    <property type="match status" value="1"/>
</dbReference>
<dbReference type="SUPFAM" id="SSF161098">
    <property type="entry name" value="MetI-like"/>
    <property type="match status" value="1"/>
</dbReference>
<dbReference type="Pfam" id="PF00528">
    <property type="entry name" value="BPD_transp_1"/>
    <property type="match status" value="1"/>
</dbReference>
<dbReference type="PROSITE" id="PS50928">
    <property type="entry name" value="ABC_TM1"/>
    <property type="match status" value="1"/>
</dbReference>
<dbReference type="GO" id="GO:0055085">
    <property type="term" value="P:transmembrane transport"/>
    <property type="evidence" value="ECO:0007669"/>
    <property type="project" value="InterPro"/>
</dbReference>
<dbReference type="Gene3D" id="1.10.3720.10">
    <property type="entry name" value="MetI-like"/>
    <property type="match status" value="1"/>
</dbReference>
<evidence type="ECO:0000256" key="6">
    <source>
        <dbReference type="ARBA" id="ARBA00022989"/>
    </source>
</evidence>
<dbReference type="PANTHER" id="PTHR43357:SF4">
    <property type="entry name" value="INNER MEMBRANE ABC TRANSPORTER PERMEASE PROTEIN YDCV"/>
    <property type="match status" value="1"/>
</dbReference>
<keyword evidence="4" id="KW-0997">Cell inner membrane</keyword>
<dbReference type="PANTHER" id="PTHR43357">
    <property type="entry name" value="INNER MEMBRANE ABC TRANSPORTER PERMEASE PROTEIN YDCV"/>
    <property type="match status" value="1"/>
</dbReference>
<dbReference type="InterPro" id="IPR035906">
    <property type="entry name" value="MetI-like_sf"/>
</dbReference>
<dbReference type="EMBL" id="CXPG01000011">
    <property type="protein sequence ID" value="CTQ31699.1"/>
    <property type="molecule type" value="Genomic_DNA"/>
</dbReference>
<feature type="transmembrane region" description="Helical" evidence="8">
    <location>
        <begin position="43"/>
        <end position="66"/>
    </location>
</feature>
<dbReference type="GO" id="GO:0005886">
    <property type="term" value="C:plasma membrane"/>
    <property type="evidence" value="ECO:0007669"/>
    <property type="project" value="UniProtKB-SubCell"/>
</dbReference>
<evidence type="ECO:0000256" key="5">
    <source>
        <dbReference type="ARBA" id="ARBA00022692"/>
    </source>
</evidence>
<dbReference type="InterPro" id="IPR000515">
    <property type="entry name" value="MetI-like"/>
</dbReference>
<evidence type="ECO:0000256" key="1">
    <source>
        <dbReference type="ARBA" id="ARBA00004429"/>
    </source>
</evidence>
<evidence type="ECO:0000256" key="3">
    <source>
        <dbReference type="ARBA" id="ARBA00022475"/>
    </source>
</evidence>
<comment type="similarity">
    <text evidence="8">Belongs to the binding-protein-dependent transport system permease family.</text>
</comment>
<keyword evidence="3" id="KW-1003">Cell membrane</keyword>
<keyword evidence="11" id="KW-1185">Reference proteome</keyword>
<keyword evidence="6 8" id="KW-1133">Transmembrane helix</keyword>
<keyword evidence="7 8" id="KW-0472">Membrane</keyword>
<dbReference type="Proteomes" id="UP000048908">
    <property type="component" value="Unassembled WGS sequence"/>
</dbReference>
<evidence type="ECO:0000256" key="8">
    <source>
        <dbReference type="RuleBase" id="RU363032"/>
    </source>
</evidence>
<gene>
    <name evidence="10" type="primary">cysW_1</name>
    <name evidence="10" type="ORF">JAN5088_00458</name>
</gene>
<accession>A0A0M6XKS2</accession>
<reference evidence="10 11" key="1">
    <citation type="submission" date="2015-07" db="EMBL/GenBank/DDBJ databases">
        <authorList>
            <person name="Noorani M."/>
        </authorList>
    </citation>
    <scope>NUCLEOTIDE SEQUENCE [LARGE SCALE GENOMIC DNA]</scope>
    <source>
        <strain evidence="10 11">CECT 5088</strain>
    </source>
</reference>
<comment type="subcellular location">
    <subcellularLocation>
        <location evidence="1">Cell inner membrane</location>
        <topology evidence="1">Multi-pass membrane protein</topology>
    </subcellularLocation>
    <subcellularLocation>
        <location evidence="8">Cell membrane</location>
        <topology evidence="8">Multi-pass membrane protein</topology>
    </subcellularLocation>
</comment>
<dbReference type="STRING" id="282197.SAMN04488517_106166"/>
<keyword evidence="5 8" id="KW-0812">Transmembrane</keyword>
<protein>
    <submittedName>
        <fullName evidence="10">Sulfate transport system permease protein CysW</fullName>
    </submittedName>
</protein>
<evidence type="ECO:0000256" key="4">
    <source>
        <dbReference type="ARBA" id="ARBA00022519"/>
    </source>
</evidence>
<dbReference type="AlphaFoldDB" id="A0A0M6XKS2"/>
<evidence type="ECO:0000313" key="10">
    <source>
        <dbReference type="EMBL" id="CTQ31699.1"/>
    </source>
</evidence>
<evidence type="ECO:0000256" key="7">
    <source>
        <dbReference type="ARBA" id="ARBA00023136"/>
    </source>
</evidence>
<evidence type="ECO:0000313" key="11">
    <source>
        <dbReference type="Proteomes" id="UP000048908"/>
    </source>
</evidence>
<feature type="domain" description="ABC transmembrane type-1" evidence="9">
    <location>
        <begin position="40"/>
        <end position="172"/>
    </location>
</feature>
<feature type="transmembrane region" description="Helical" evidence="8">
    <location>
        <begin position="78"/>
        <end position="99"/>
    </location>
</feature>